<evidence type="ECO:0000256" key="1">
    <source>
        <dbReference type="SAM" id="SignalP"/>
    </source>
</evidence>
<dbReference type="AlphaFoldDB" id="A0A2M4DJB3"/>
<keyword evidence="1" id="KW-0732">Signal</keyword>
<evidence type="ECO:0000313" key="2">
    <source>
        <dbReference type="EMBL" id="MBW77624.1"/>
    </source>
</evidence>
<sequence length="69" mass="7630">MCVCVCVSFASLVARRCCLQQMENNYIKSIVMACRRAPIMDDLLMDANSCPRVGGHLRLAAPKTVWLVG</sequence>
<protein>
    <submittedName>
        <fullName evidence="2">Putative secreted protein</fullName>
    </submittedName>
</protein>
<reference evidence="2" key="1">
    <citation type="submission" date="2018-01" db="EMBL/GenBank/DDBJ databases">
        <title>An insight into the sialome of Amazonian anophelines.</title>
        <authorList>
            <person name="Ribeiro J.M."/>
            <person name="Scarpassa V."/>
            <person name="Calvo E."/>
        </authorList>
    </citation>
    <scope>NUCLEOTIDE SEQUENCE</scope>
</reference>
<feature type="chain" id="PRO_5014746954" evidence="1">
    <location>
        <begin position="16"/>
        <end position="69"/>
    </location>
</feature>
<proteinExistence type="predicted"/>
<dbReference type="EMBL" id="GGFL01013446">
    <property type="protein sequence ID" value="MBW77624.1"/>
    <property type="molecule type" value="Transcribed_RNA"/>
</dbReference>
<feature type="signal peptide" evidence="1">
    <location>
        <begin position="1"/>
        <end position="15"/>
    </location>
</feature>
<accession>A0A2M4DJB3</accession>
<organism evidence="2">
    <name type="scientific">Anopheles darlingi</name>
    <name type="common">Mosquito</name>
    <dbReference type="NCBI Taxonomy" id="43151"/>
    <lineage>
        <taxon>Eukaryota</taxon>
        <taxon>Metazoa</taxon>
        <taxon>Ecdysozoa</taxon>
        <taxon>Arthropoda</taxon>
        <taxon>Hexapoda</taxon>
        <taxon>Insecta</taxon>
        <taxon>Pterygota</taxon>
        <taxon>Neoptera</taxon>
        <taxon>Endopterygota</taxon>
        <taxon>Diptera</taxon>
        <taxon>Nematocera</taxon>
        <taxon>Culicoidea</taxon>
        <taxon>Culicidae</taxon>
        <taxon>Anophelinae</taxon>
        <taxon>Anopheles</taxon>
    </lineage>
</organism>
<name>A0A2M4DJB3_ANODA</name>